<keyword evidence="3" id="KW-1185">Reference proteome</keyword>
<accession>A0A3A4JT32</accession>
<name>A0A3A4JT32_9NOCA</name>
<protein>
    <recommendedName>
        <fullName evidence="1">Polymerase nucleotidyl transferase domain-containing protein</fullName>
    </recommendedName>
</protein>
<organism evidence="2 3">
    <name type="scientific">Nocardia panacis</name>
    <dbReference type="NCBI Taxonomy" id="2340916"/>
    <lineage>
        <taxon>Bacteria</taxon>
        <taxon>Bacillati</taxon>
        <taxon>Actinomycetota</taxon>
        <taxon>Actinomycetes</taxon>
        <taxon>Mycobacteriales</taxon>
        <taxon>Nocardiaceae</taxon>
        <taxon>Nocardia</taxon>
    </lineage>
</organism>
<dbReference type="AlphaFoldDB" id="A0A3A4JT32"/>
<dbReference type="EMBL" id="QZFU01000045">
    <property type="protein sequence ID" value="RJO69089.1"/>
    <property type="molecule type" value="Genomic_DNA"/>
</dbReference>
<evidence type="ECO:0000313" key="2">
    <source>
        <dbReference type="EMBL" id="RJO69089.1"/>
    </source>
</evidence>
<feature type="domain" description="Polymerase nucleotidyl transferase" evidence="1">
    <location>
        <begin position="15"/>
        <end position="62"/>
    </location>
</feature>
<dbReference type="Pfam" id="PF01909">
    <property type="entry name" value="NTP_transf_2"/>
    <property type="match status" value="1"/>
</dbReference>
<dbReference type="GO" id="GO:0016779">
    <property type="term" value="F:nucleotidyltransferase activity"/>
    <property type="evidence" value="ECO:0007669"/>
    <property type="project" value="InterPro"/>
</dbReference>
<evidence type="ECO:0000259" key="1">
    <source>
        <dbReference type="Pfam" id="PF01909"/>
    </source>
</evidence>
<dbReference type="CDD" id="cd05403">
    <property type="entry name" value="NT_KNTase_like"/>
    <property type="match status" value="1"/>
</dbReference>
<evidence type="ECO:0000313" key="3">
    <source>
        <dbReference type="Proteomes" id="UP000266677"/>
    </source>
</evidence>
<dbReference type="OrthoDB" id="7058480at2"/>
<dbReference type="Gene3D" id="3.30.460.10">
    <property type="entry name" value="Beta Polymerase, domain 2"/>
    <property type="match status" value="1"/>
</dbReference>
<dbReference type="RefSeq" id="WP_120044672.1">
    <property type="nucleotide sequence ID" value="NZ_QZFU01000045.1"/>
</dbReference>
<comment type="caution">
    <text evidence="2">The sequence shown here is derived from an EMBL/GenBank/DDBJ whole genome shotgun (WGS) entry which is preliminary data.</text>
</comment>
<dbReference type="Proteomes" id="UP000266677">
    <property type="component" value="Unassembled WGS sequence"/>
</dbReference>
<dbReference type="InterPro" id="IPR043519">
    <property type="entry name" value="NT_sf"/>
</dbReference>
<dbReference type="SUPFAM" id="SSF81301">
    <property type="entry name" value="Nucleotidyltransferase"/>
    <property type="match status" value="1"/>
</dbReference>
<sequence length="79" mass="8727">MTQEATVVRLIQDILADNVIGIYHHGSAVLGELRPYSDLDLLVVTDRSHLKQSLFACLPDLQDSLADDTRNALLVLARV</sequence>
<gene>
    <name evidence="2" type="ORF">D5S18_30930</name>
</gene>
<reference evidence="2 3" key="1">
    <citation type="submission" date="2018-09" db="EMBL/GenBank/DDBJ databases">
        <title>YIM PH21274 draft genome.</title>
        <authorList>
            <person name="Miao C."/>
        </authorList>
    </citation>
    <scope>NUCLEOTIDE SEQUENCE [LARGE SCALE GENOMIC DNA]</scope>
    <source>
        <strain evidence="2 3">YIM PH 21724</strain>
    </source>
</reference>
<dbReference type="InterPro" id="IPR002934">
    <property type="entry name" value="Polymerase_NTP_transf_dom"/>
</dbReference>
<proteinExistence type="predicted"/>